<evidence type="ECO:0000313" key="4">
    <source>
        <dbReference type="EMBL" id="KAA0026132.1"/>
    </source>
</evidence>
<dbReference type="SMART" id="SM00343">
    <property type="entry name" value="ZnF_C2HC"/>
    <property type="match status" value="1"/>
</dbReference>
<keyword evidence="1" id="KW-0479">Metal-binding</keyword>
<dbReference type="InterPro" id="IPR001878">
    <property type="entry name" value="Znf_CCHC"/>
</dbReference>
<dbReference type="GO" id="GO:0003676">
    <property type="term" value="F:nucleic acid binding"/>
    <property type="evidence" value="ECO:0007669"/>
    <property type="project" value="InterPro"/>
</dbReference>
<dbReference type="InterPro" id="IPR036875">
    <property type="entry name" value="Znf_CCHC_sf"/>
</dbReference>
<evidence type="ECO:0000313" key="6">
    <source>
        <dbReference type="Proteomes" id="UP000321393"/>
    </source>
</evidence>
<gene>
    <name evidence="5" type="ORF">E5676_scaffold263G00360</name>
    <name evidence="4" type="ORF">E6C27_scaffold19G00830</name>
</gene>
<dbReference type="Proteomes" id="UP000321947">
    <property type="component" value="Unassembled WGS sequence"/>
</dbReference>
<dbReference type="Pfam" id="PF00098">
    <property type="entry name" value="zf-CCHC"/>
    <property type="match status" value="1"/>
</dbReference>
<feature type="region of interest" description="Disordered" evidence="2">
    <location>
        <begin position="30"/>
        <end position="61"/>
    </location>
</feature>
<keyword evidence="1" id="KW-0863">Zinc-finger</keyword>
<sequence>MVTNNGGTDIDWEGISYGDINSTIQRKKIRSKKVFGRSKTSEPHGYSNRNRKYHGKSKNKRKFSEENTTCFKCNKMGHYVNQCPIVKKINLMEIGENEKQSLLKVIKAEELSSEEEEFSSEKEEDLLNALLEESNLHRPKMRQTTKRQFPVLAALMFSQTPRKVS</sequence>
<evidence type="ECO:0000313" key="5">
    <source>
        <dbReference type="EMBL" id="TYK11592.1"/>
    </source>
</evidence>
<dbReference type="Gene3D" id="4.10.60.10">
    <property type="entry name" value="Zinc finger, CCHC-type"/>
    <property type="match status" value="1"/>
</dbReference>
<feature type="compositionally biased region" description="Basic residues" evidence="2">
    <location>
        <begin position="49"/>
        <end position="61"/>
    </location>
</feature>
<evidence type="ECO:0000313" key="7">
    <source>
        <dbReference type="Proteomes" id="UP000321947"/>
    </source>
</evidence>
<evidence type="ECO:0000256" key="1">
    <source>
        <dbReference type="PROSITE-ProRule" id="PRU00047"/>
    </source>
</evidence>
<protein>
    <submittedName>
        <fullName evidence="4">Polyprotein</fullName>
    </submittedName>
</protein>
<comment type="caution">
    <text evidence="4">The sequence shown here is derived from an EMBL/GenBank/DDBJ whole genome shotgun (WGS) entry which is preliminary data.</text>
</comment>
<evidence type="ECO:0000256" key="2">
    <source>
        <dbReference type="SAM" id="MobiDB-lite"/>
    </source>
</evidence>
<dbReference type="EMBL" id="SSTD01010688">
    <property type="protein sequence ID" value="TYK11592.1"/>
    <property type="molecule type" value="Genomic_DNA"/>
</dbReference>
<dbReference type="PROSITE" id="PS50158">
    <property type="entry name" value="ZF_CCHC"/>
    <property type="match status" value="1"/>
</dbReference>
<keyword evidence="1" id="KW-0862">Zinc</keyword>
<accession>A0A5A7SLW2</accession>
<dbReference type="EMBL" id="SSTE01022979">
    <property type="protein sequence ID" value="KAA0026132.1"/>
    <property type="molecule type" value="Genomic_DNA"/>
</dbReference>
<dbReference type="AlphaFoldDB" id="A0A5A7SLW2"/>
<dbReference type="Proteomes" id="UP000321393">
    <property type="component" value="Unassembled WGS sequence"/>
</dbReference>
<reference evidence="6 7" key="1">
    <citation type="submission" date="2019-08" db="EMBL/GenBank/DDBJ databases">
        <title>Draft genome sequences of two oriental melons (Cucumis melo L. var makuwa).</title>
        <authorList>
            <person name="Kwon S.-Y."/>
        </authorList>
    </citation>
    <scope>NUCLEOTIDE SEQUENCE [LARGE SCALE GENOMIC DNA]</scope>
    <source>
        <strain evidence="7">cv. Chang Bougi</strain>
        <strain evidence="6">cv. SW 3</strain>
        <tissue evidence="4">Leaf</tissue>
    </source>
</reference>
<dbReference type="OrthoDB" id="1735266at2759"/>
<dbReference type="GO" id="GO:0008270">
    <property type="term" value="F:zinc ion binding"/>
    <property type="evidence" value="ECO:0007669"/>
    <property type="project" value="UniProtKB-KW"/>
</dbReference>
<proteinExistence type="predicted"/>
<organism evidence="4 6">
    <name type="scientific">Cucumis melo var. makuwa</name>
    <name type="common">Oriental melon</name>
    <dbReference type="NCBI Taxonomy" id="1194695"/>
    <lineage>
        <taxon>Eukaryota</taxon>
        <taxon>Viridiplantae</taxon>
        <taxon>Streptophyta</taxon>
        <taxon>Embryophyta</taxon>
        <taxon>Tracheophyta</taxon>
        <taxon>Spermatophyta</taxon>
        <taxon>Magnoliopsida</taxon>
        <taxon>eudicotyledons</taxon>
        <taxon>Gunneridae</taxon>
        <taxon>Pentapetalae</taxon>
        <taxon>rosids</taxon>
        <taxon>fabids</taxon>
        <taxon>Cucurbitales</taxon>
        <taxon>Cucurbitaceae</taxon>
        <taxon>Benincaseae</taxon>
        <taxon>Cucumis</taxon>
    </lineage>
</organism>
<feature type="domain" description="CCHC-type" evidence="3">
    <location>
        <begin position="70"/>
        <end position="84"/>
    </location>
</feature>
<dbReference type="SUPFAM" id="SSF57756">
    <property type="entry name" value="Retrovirus zinc finger-like domains"/>
    <property type="match status" value="1"/>
</dbReference>
<name>A0A5A7SLW2_CUCMM</name>
<evidence type="ECO:0000259" key="3">
    <source>
        <dbReference type="PROSITE" id="PS50158"/>
    </source>
</evidence>